<comment type="similarity">
    <text evidence="7">Belongs to the binding-protein-dependent transport system permease family.</text>
</comment>
<dbReference type="PANTHER" id="PTHR30151">
    <property type="entry name" value="ALKANE SULFONATE ABC TRANSPORTER-RELATED, MEMBRANE SUBUNIT"/>
    <property type="match status" value="1"/>
</dbReference>
<dbReference type="EMBL" id="RBZY01000102">
    <property type="protein sequence ID" value="RWR15632.1"/>
    <property type="molecule type" value="Genomic_DNA"/>
</dbReference>
<keyword evidence="4 7" id="KW-0812">Transmembrane</keyword>
<dbReference type="InterPro" id="IPR000515">
    <property type="entry name" value="MetI-like"/>
</dbReference>
<evidence type="ECO:0000256" key="8">
    <source>
        <dbReference type="SAM" id="MobiDB-lite"/>
    </source>
</evidence>
<dbReference type="GO" id="GO:0005886">
    <property type="term" value="C:plasma membrane"/>
    <property type="evidence" value="ECO:0007669"/>
    <property type="project" value="UniProtKB-SubCell"/>
</dbReference>
<feature type="region of interest" description="Disordered" evidence="8">
    <location>
        <begin position="1"/>
        <end position="34"/>
    </location>
</feature>
<feature type="transmembrane region" description="Helical" evidence="7">
    <location>
        <begin position="164"/>
        <end position="185"/>
    </location>
</feature>
<evidence type="ECO:0000256" key="4">
    <source>
        <dbReference type="ARBA" id="ARBA00022692"/>
    </source>
</evidence>
<comment type="subcellular location">
    <subcellularLocation>
        <location evidence="1 7">Cell membrane</location>
        <topology evidence="1 7">Multi-pass membrane protein</topology>
    </subcellularLocation>
</comment>
<proteinExistence type="inferred from homology"/>
<feature type="domain" description="ABC transmembrane type-1" evidence="9">
    <location>
        <begin position="100"/>
        <end position="286"/>
    </location>
</feature>
<dbReference type="Pfam" id="PF00528">
    <property type="entry name" value="BPD_transp_1"/>
    <property type="match status" value="1"/>
</dbReference>
<dbReference type="CDD" id="cd06261">
    <property type="entry name" value="TM_PBP2"/>
    <property type="match status" value="1"/>
</dbReference>
<organism evidence="10 11">
    <name type="scientific">Microbacterium enclense</name>
    <dbReference type="NCBI Taxonomy" id="993073"/>
    <lineage>
        <taxon>Bacteria</taxon>
        <taxon>Bacillati</taxon>
        <taxon>Actinomycetota</taxon>
        <taxon>Actinomycetes</taxon>
        <taxon>Micrococcales</taxon>
        <taxon>Microbacteriaceae</taxon>
        <taxon>Microbacterium</taxon>
    </lineage>
</organism>
<accession>A0A3S3M956</accession>
<keyword evidence="2 7" id="KW-0813">Transport</keyword>
<evidence type="ECO:0000256" key="1">
    <source>
        <dbReference type="ARBA" id="ARBA00004651"/>
    </source>
</evidence>
<feature type="transmembrane region" description="Helical" evidence="7">
    <location>
        <begin position="264"/>
        <end position="285"/>
    </location>
</feature>
<dbReference type="Proteomes" id="UP000285970">
    <property type="component" value="Unassembled WGS sequence"/>
</dbReference>
<evidence type="ECO:0000256" key="6">
    <source>
        <dbReference type="ARBA" id="ARBA00023136"/>
    </source>
</evidence>
<evidence type="ECO:0000313" key="11">
    <source>
        <dbReference type="Proteomes" id="UP000285970"/>
    </source>
</evidence>
<protein>
    <submittedName>
        <fullName evidence="10">ABC transporter permease</fullName>
    </submittedName>
</protein>
<evidence type="ECO:0000256" key="7">
    <source>
        <dbReference type="RuleBase" id="RU363032"/>
    </source>
</evidence>
<keyword evidence="5 7" id="KW-1133">Transmembrane helix</keyword>
<evidence type="ECO:0000256" key="2">
    <source>
        <dbReference type="ARBA" id="ARBA00022448"/>
    </source>
</evidence>
<evidence type="ECO:0000259" key="9">
    <source>
        <dbReference type="PROSITE" id="PS50928"/>
    </source>
</evidence>
<name>A0A3S3M956_9MICO</name>
<dbReference type="Gene3D" id="1.10.3720.10">
    <property type="entry name" value="MetI-like"/>
    <property type="match status" value="1"/>
</dbReference>
<feature type="compositionally biased region" description="Polar residues" evidence="8">
    <location>
        <begin position="1"/>
        <end position="20"/>
    </location>
</feature>
<dbReference type="RefSeq" id="WP_128219044.1">
    <property type="nucleotide sequence ID" value="NZ_RBZY01000102.1"/>
</dbReference>
<feature type="transmembrane region" description="Helical" evidence="7">
    <location>
        <begin position="96"/>
        <end position="124"/>
    </location>
</feature>
<dbReference type="OrthoDB" id="3173654at2"/>
<keyword evidence="3" id="KW-1003">Cell membrane</keyword>
<dbReference type="SUPFAM" id="SSF161098">
    <property type="entry name" value="MetI-like"/>
    <property type="match status" value="1"/>
</dbReference>
<sequence>MSTTSAEPVVSETSEPTASTPVPPTDTTPKAPPSGRGPVARALILAGPPLGVLAVLVGIWYLIAGILTATGKGFLLPMPHEMFTKGFFDPQVSVDIWTALFRTTGVALTGLAVAMVIGIGWAIAMSLARWVERSTYAYAVILQCIPILALVPLVGFWFGYEFTARVIVCILIALFPMVSNTLFGLQSVDKSQRELFRLQKANKWTVLTKLTLPAALPSIFVGMRTSAGLSVIGAIVGDYFFRRGEPGIGSLISNYQSRLQSAELFASILAACLLGVVIFALFGWLSKVAVGRWYEAAR</sequence>
<dbReference type="PANTHER" id="PTHR30151:SF41">
    <property type="entry name" value="ABC TRANSPORTER PERMEASE PROTEIN"/>
    <property type="match status" value="1"/>
</dbReference>
<evidence type="ECO:0000313" key="10">
    <source>
        <dbReference type="EMBL" id="RWR15632.1"/>
    </source>
</evidence>
<feature type="transmembrane region" description="Helical" evidence="7">
    <location>
        <begin position="50"/>
        <end position="76"/>
    </location>
</feature>
<dbReference type="GO" id="GO:0055085">
    <property type="term" value="P:transmembrane transport"/>
    <property type="evidence" value="ECO:0007669"/>
    <property type="project" value="InterPro"/>
</dbReference>
<keyword evidence="6 7" id="KW-0472">Membrane</keyword>
<reference evidence="10 11" key="1">
    <citation type="journal article" date="2018" name="Front. Microbiol.">
        <title>Novel Insights Into Bacterial Dimethylsulfoniopropionate Catabolism in the East China Sea.</title>
        <authorList>
            <person name="Liu J."/>
            <person name="Liu J."/>
            <person name="Zhang S.H."/>
            <person name="Liang J."/>
            <person name="Lin H."/>
            <person name="Song D."/>
            <person name="Yang G.P."/>
            <person name="Todd J.D."/>
            <person name="Zhang X.H."/>
        </authorList>
    </citation>
    <scope>NUCLEOTIDE SEQUENCE [LARGE SCALE GENOMIC DNA]</scope>
    <source>
        <strain evidence="10 11">ZYFD042</strain>
    </source>
</reference>
<comment type="caution">
    <text evidence="10">The sequence shown here is derived from an EMBL/GenBank/DDBJ whole genome shotgun (WGS) entry which is preliminary data.</text>
</comment>
<feature type="transmembrane region" description="Helical" evidence="7">
    <location>
        <begin position="136"/>
        <end position="158"/>
    </location>
</feature>
<feature type="compositionally biased region" description="Pro residues" evidence="8">
    <location>
        <begin position="21"/>
        <end position="32"/>
    </location>
</feature>
<gene>
    <name evidence="10" type="ORF">D8Y23_16080</name>
</gene>
<dbReference type="PROSITE" id="PS50928">
    <property type="entry name" value="ABC_TM1"/>
    <property type="match status" value="1"/>
</dbReference>
<dbReference type="AlphaFoldDB" id="A0A3S3M956"/>
<evidence type="ECO:0000256" key="3">
    <source>
        <dbReference type="ARBA" id="ARBA00022475"/>
    </source>
</evidence>
<dbReference type="InterPro" id="IPR035906">
    <property type="entry name" value="MetI-like_sf"/>
</dbReference>
<evidence type="ECO:0000256" key="5">
    <source>
        <dbReference type="ARBA" id="ARBA00022989"/>
    </source>
</evidence>